<proteinExistence type="predicted"/>
<gene>
    <name evidence="3" type="ORF">EDM52_03630</name>
</gene>
<keyword evidence="4" id="KW-1185">Reference proteome</keyword>
<evidence type="ECO:0000256" key="1">
    <source>
        <dbReference type="SAM" id="Phobius"/>
    </source>
</evidence>
<dbReference type="AlphaFoldDB" id="A0A3M8CL34"/>
<dbReference type="RefSeq" id="WP_122907640.1">
    <property type="nucleotide sequence ID" value="NZ_CBCSBE010000008.1"/>
</dbReference>
<feature type="domain" description="DUF4350" evidence="2">
    <location>
        <begin position="39"/>
        <end position="209"/>
    </location>
</feature>
<dbReference type="Proteomes" id="UP000282028">
    <property type="component" value="Unassembled WGS sequence"/>
</dbReference>
<reference evidence="3 4" key="1">
    <citation type="submission" date="2018-10" db="EMBL/GenBank/DDBJ databases">
        <title>Phylogenomics of Brevibacillus.</title>
        <authorList>
            <person name="Dunlap C."/>
        </authorList>
    </citation>
    <scope>NUCLEOTIDE SEQUENCE [LARGE SCALE GENOMIC DNA]</scope>
    <source>
        <strain evidence="3 4">JCM 12215</strain>
    </source>
</reference>
<dbReference type="Pfam" id="PF14258">
    <property type="entry name" value="DUF4350"/>
    <property type="match status" value="1"/>
</dbReference>
<keyword evidence="1" id="KW-1133">Transmembrane helix</keyword>
<feature type="transmembrane region" description="Helical" evidence="1">
    <location>
        <begin position="232"/>
        <end position="256"/>
    </location>
</feature>
<evidence type="ECO:0000313" key="4">
    <source>
        <dbReference type="Proteomes" id="UP000282028"/>
    </source>
</evidence>
<evidence type="ECO:0000313" key="3">
    <source>
        <dbReference type="EMBL" id="RNB76430.1"/>
    </source>
</evidence>
<comment type="caution">
    <text evidence="3">The sequence shown here is derived from an EMBL/GenBank/DDBJ whole genome shotgun (WGS) entry which is preliminary data.</text>
</comment>
<dbReference type="InterPro" id="IPR025646">
    <property type="entry name" value="DUF4350"/>
</dbReference>
<sequence length="376" mass="43613">MGSLRTYRIALVIAIFLLVGISLLIVKPAPPSYPPYVAKSAQPNGSKAIVMLMEEKGKPIKEWRQPMKFLPSQAGQVLISLEPKGMTELEREELLDWVALGNDLILFAEEPADWEQASFQLILQENEEEEAERKIWGPQLSGNRNGVVQSPLRLDKSQDMEELLSDDAGVLAGRTTISEGTVSLFLVPQWMSNGQVARHDHFEAIWPYLQNEWSVVWMDEYHHGYRDQPSLFALYPGWLIAGFAQLGLLLLMWIWWRGKRFGPIYTLREWTVRRGDETLLAVSSWYERRRLAIDALRHRETYLRQLMHERWGVHQRAEHHEILQVARTKWNESELAALVQVLQRLEQIKTENAYSQKQLLADSLLLDKILKRLEKE</sequence>
<keyword evidence="1" id="KW-0472">Membrane</keyword>
<protein>
    <submittedName>
        <fullName evidence="3">DUF4350 domain-containing protein</fullName>
    </submittedName>
</protein>
<keyword evidence="1" id="KW-0812">Transmembrane</keyword>
<evidence type="ECO:0000259" key="2">
    <source>
        <dbReference type="Pfam" id="PF14258"/>
    </source>
</evidence>
<dbReference type="EMBL" id="RHHR01000007">
    <property type="protein sequence ID" value="RNB76430.1"/>
    <property type="molecule type" value="Genomic_DNA"/>
</dbReference>
<organism evidence="3 4">
    <name type="scientific">Brevibacillus invocatus</name>
    <dbReference type="NCBI Taxonomy" id="173959"/>
    <lineage>
        <taxon>Bacteria</taxon>
        <taxon>Bacillati</taxon>
        <taxon>Bacillota</taxon>
        <taxon>Bacilli</taxon>
        <taxon>Bacillales</taxon>
        <taxon>Paenibacillaceae</taxon>
        <taxon>Brevibacillus</taxon>
    </lineage>
</organism>
<accession>A0A3M8CL34</accession>
<dbReference type="OrthoDB" id="2935725at2"/>
<name>A0A3M8CL34_9BACL</name>
<feature type="transmembrane region" description="Helical" evidence="1">
    <location>
        <begin position="6"/>
        <end position="26"/>
    </location>
</feature>